<keyword evidence="1" id="KW-0472">Membrane</keyword>
<dbReference type="AlphaFoldDB" id="A0A0G1UCB6"/>
<sequence length="65" mass="7713">MKEELIGLVLLLVYWGVFVAVVVYPYFRQRRETEALRRTACTLMGLPPDTSIKELREMHRKMTEK</sequence>
<evidence type="ECO:0000313" key="2">
    <source>
        <dbReference type="EMBL" id="KKU91762.1"/>
    </source>
</evidence>
<accession>A0A0G1UCB6</accession>
<comment type="caution">
    <text evidence="2">The sequence shown here is derived from an EMBL/GenBank/DDBJ whole genome shotgun (WGS) entry which is preliminary data.</text>
</comment>
<feature type="transmembrane region" description="Helical" evidence="1">
    <location>
        <begin position="6"/>
        <end position="27"/>
    </location>
</feature>
<protein>
    <submittedName>
        <fullName evidence="2">Uncharacterized protein</fullName>
    </submittedName>
</protein>
<evidence type="ECO:0000256" key="1">
    <source>
        <dbReference type="SAM" id="Phobius"/>
    </source>
</evidence>
<dbReference type="Proteomes" id="UP000034956">
    <property type="component" value="Unassembled WGS sequence"/>
</dbReference>
<evidence type="ECO:0000313" key="3">
    <source>
        <dbReference type="Proteomes" id="UP000034956"/>
    </source>
</evidence>
<organism evidence="2 3">
    <name type="scientific">Candidatus Jorgensenbacteria bacterium GW2011_GWA1_48_11</name>
    <dbReference type="NCBI Taxonomy" id="1618660"/>
    <lineage>
        <taxon>Bacteria</taxon>
        <taxon>Candidatus Joergenseniibacteriota</taxon>
    </lineage>
</organism>
<reference evidence="2 3" key="1">
    <citation type="journal article" date="2015" name="Nature">
        <title>rRNA introns, odd ribosomes, and small enigmatic genomes across a large radiation of phyla.</title>
        <authorList>
            <person name="Brown C.T."/>
            <person name="Hug L.A."/>
            <person name="Thomas B.C."/>
            <person name="Sharon I."/>
            <person name="Castelle C.J."/>
            <person name="Singh A."/>
            <person name="Wilkins M.J."/>
            <person name="Williams K.H."/>
            <person name="Banfield J.F."/>
        </authorList>
    </citation>
    <scope>NUCLEOTIDE SEQUENCE [LARGE SCALE GENOMIC DNA]</scope>
</reference>
<gene>
    <name evidence="2" type="ORF">UY23_C0001G0368</name>
</gene>
<dbReference type="EMBL" id="LCPF01000001">
    <property type="protein sequence ID" value="KKU91762.1"/>
    <property type="molecule type" value="Genomic_DNA"/>
</dbReference>
<proteinExistence type="predicted"/>
<keyword evidence="1" id="KW-1133">Transmembrane helix</keyword>
<keyword evidence="1" id="KW-0812">Transmembrane</keyword>
<name>A0A0G1UCB6_9BACT</name>